<sequence>MFLRLLTKQRLFVGFIILVAIVSVLYYNLIFKQHSNGTGQWSGDRCLTELTSIKYQLNVVTEYKNRIDKLLTETEKQHKLDKERFKEIMESCFAMKQQSLLCQSQFEDLQVQCKKVKGDFDKLKGDIEKNKQDH</sequence>
<feature type="non-terminal residue" evidence="2">
    <location>
        <position position="134"/>
    </location>
</feature>
<keyword evidence="3" id="KW-1185">Reference proteome</keyword>
<evidence type="ECO:0000313" key="2">
    <source>
        <dbReference type="EMBL" id="CAH0716487.1"/>
    </source>
</evidence>
<reference evidence="2" key="1">
    <citation type="submission" date="2021-12" db="EMBL/GenBank/DDBJ databases">
        <authorList>
            <person name="Martin H S."/>
        </authorList>
    </citation>
    <scope>NUCLEOTIDE SEQUENCE</scope>
</reference>
<accession>A0A8J9VR05</accession>
<evidence type="ECO:0000313" key="3">
    <source>
        <dbReference type="Proteomes" id="UP000838878"/>
    </source>
</evidence>
<dbReference type="OrthoDB" id="6288648at2759"/>
<proteinExistence type="predicted"/>
<dbReference type="Proteomes" id="UP000838878">
    <property type="component" value="Chromosome 11"/>
</dbReference>
<organism evidence="2 3">
    <name type="scientific">Brenthis ino</name>
    <name type="common">lesser marbled fritillary</name>
    <dbReference type="NCBI Taxonomy" id="405034"/>
    <lineage>
        <taxon>Eukaryota</taxon>
        <taxon>Metazoa</taxon>
        <taxon>Ecdysozoa</taxon>
        <taxon>Arthropoda</taxon>
        <taxon>Hexapoda</taxon>
        <taxon>Insecta</taxon>
        <taxon>Pterygota</taxon>
        <taxon>Neoptera</taxon>
        <taxon>Endopterygota</taxon>
        <taxon>Lepidoptera</taxon>
        <taxon>Glossata</taxon>
        <taxon>Ditrysia</taxon>
        <taxon>Papilionoidea</taxon>
        <taxon>Nymphalidae</taxon>
        <taxon>Heliconiinae</taxon>
        <taxon>Argynnini</taxon>
        <taxon>Brenthis</taxon>
    </lineage>
</organism>
<dbReference type="EMBL" id="OV170231">
    <property type="protein sequence ID" value="CAH0716487.1"/>
    <property type="molecule type" value="Genomic_DNA"/>
</dbReference>
<protein>
    <submittedName>
        <fullName evidence="2">Uncharacterized protein</fullName>
    </submittedName>
</protein>
<evidence type="ECO:0000256" key="1">
    <source>
        <dbReference type="SAM" id="Phobius"/>
    </source>
</evidence>
<feature type="transmembrane region" description="Helical" evidence="1">
    <location>
        <begin position="12"/>
        <end position="30"/>
    </location>
</feature>
<keyword evidence="1" id="KW-0472">Membrane</keyword>
<gene>
    <name evidence="2" type="ORF">BINO364_LOCUS3249</name>
</gene>
<keyword evidence="1" id="KW-0812">Transmembrane</keyword>
<name>A0A8J9VR05_9NEOP</name>
<keyword evidence="1" id="KW-1133">Transmembrane helix</keyword>
<dbReference type="AlphaFoldDB" id="A0A8J9VR05"/>